<gene>
    <name evidence="2" type="ORF">pipiens_005144</name>
</gene>
<dbReference type="AlphaFoldDB" id="A0ABD1CB37"/>
<keyword evidence="3" id="KW-1185">Reference proteome</keyword>
<evidence type="ECO:0000313" key="2">
    <source>
        <dbReference type="EMBL" id="KAL1373558.1"/>
    </source>
</evidence>
<dbReference type="EMBL" id="JBEHCU010014250">
    <property type="protein sequence ID" value="KAL1373558.1"/>
    <property type="molecule type" value="Genomic_DNA"/>
</dbReference>
<sequence length="305" mass="32309">MSRRKGRKAAEEATTAGQLATPEIRVDETDVDRVAGGGRVDGGIDLAGGASEPDPPVSETKFIDSCFGHSIEPADPGPEAPVIAGEMGAKMSRRKGRKAAEEATTAGQLATPEIRVDETDVDRVAGGGRVDGGIDLAGGASEPDPPVSETKFIDSCFDHSIEPADPGPEAPVIAGEMGAKMSRRKGRKAAEEATTAVQLATPEIRVDETDVDRVAGGGRVDGGIDLAGGASEPDPPVSETKFIDSCFGHSIEPADPGPEAPVGYARAKLMRLFRYRIRRFRKQNLLILVLTNPLNRRIRLRNLRR</sequence>
<comment type="caution">
    <text evidence="2">The sequence shown here is derived from an EMBL/GenBank/DDBJ whole genome shotgun (WGS) entry which is preliminary data.</text>
</comment>
<feature type="region of interest" description="Disordered" evidence="1">
    <location>
        <begin position="89"/>
        <end position="147"/>
    </location>
</feature>
<accession>A0ABD1CB37</accession>
<protein>
    <submittedName>
        <fullName evidence="2">Uncharacterized protein</fullName>
    </submittedName>
</protein>
<feature type="compositionally biased region" description="Basic and acidic residues" evidence="1">
    <location>
        <begin position="24"/>
        <end position="33"/>
    </location>
</feature>
<organism evidence="2 3">
    <name type="scientific">Culex pipiens pipiens</name>
    <name type="common">Northern house mosquito</name>
    <dbReference type="NCBI Taxonomy" id="38569"/>
    <lineage>
        <taxon>Eukaryota</taxon>
        <taxon>Metazoa</taxon>
        <taxon>Ecdysozoa</taxon>
        <taxon>Arthropoda</taxon>
        <taxon>Hexapoda</taxon>
        <taxon>Insecta</taxon>
        <taxon>Pterygota</taxon>
        <taxon>Neoptera</taxon>
        <taxon>Endopterygota</taxon>
        <taxon>Diptera</taxon>
        <taxon>Nematocera</taxon>
        <taxon>Culicoidea</taxon>
        <taxon>Culicidae</taxon>
        <taxon>Culicinae</taxon>
        <taxon>Culicini</taxon>
        <taxon>Culex</taxon>
        <taxon>Culex</taxon>
    </lineage>
</organism>
<proteinExistence type="predicted"/>
<evidence type="ECO:0000313" key="3">
    <source>
        <dbReference type="Proteomes" id="UP001562425"/>
    </source>
</evidence>
<feature type="region of interest" description="Disordered" evidence="1">
    <location>
        <begin position="1"/>
        <end position="59"/>
    </location>
</feature>
<feature type="region of interest" description="Disordered" evidence="1">
    <location>
        <begin position="217"/>
        <end position="237"/>
    </location>
</feature>
<reference evidence="2 3" key="1">
    <citation type="submission" date="2024-05" db="EMBL/GenBank/DDBJ databases">
        <title>Culex pipiens pipiens assembly and annotation.</title>
        <authorList>
            <person name="Alout H."/>
            <person name="Durand T."/>
        </authorList>
    </citation>
    <scope>NUCLEOTIDE SEQUENCE [LARGE SCALE GENOMIC DNA]</scope>
    <source>
        <strain evidence="2">HA-2024</strain>
        <tissue evidence="2">Whole body</tissue>
    </source>
</reference>
<dbReference type="Proteomes" id="UP001562425">
    <property type="component" value="Unassembled WGS sequence"/>
</dbReference>
<feature type="compositionally biased region" description="Basic and acidic residues" evidence="1">
    <location>
        <begin position="114"/>
        <end position="123"/>
    </location>
</feature>
<name>A0ABD1CB37_CULPP</name>
<evidence type="ECO:0000256" key="1">
    <source>
        <dbReference type="SAM" id="MobiDB-lite"/>
    </source>
</evidence>